<feature type="non-terminal residue" evidence="2">
    <location>
        <position position="1"/>
    </location>
</feature>
<dbReference type="InterPro" id="IPR000477">
    <property type="entry name" value="RT_dom"/>
</dbReference>
<organism evidence="2">
    <name type="scientific">Tanacetum cinerariifolium</name>
    <name type="common">Dalmatian daisy</name>
    <name type="synonym">Chrysanthemum cinerariifolium</name>
    <dbReference type="NCBI Taxonomy" id="118510"/>
    <lineage>
        <taxon>Eukaryota</taxon>
        <taxon>Viridiplantae</taxon>
        <taxon>Streptophyta</taxon>
        <taxon>Embryophyta</taxon>
        <taxon>Tracheophyta</taxon>
        <taxon>Spermatophyta</taxon>
        <taxon>Magnoliopsida</taxon>
        <taxon>eudicotyledons</taxon>
        <taxon>Gunneridae</taxon>
        <taxon>Pentapetalae</taxon>
        <taxon>asterids</taxon>
        <taxon>campanulids</taxon>
        <taxon>Asterales</taxon>
        <taxon>Asteraceae</taxon>
        <taxon>Asteroideae</taxon>
        <taxon>Anthemideae</taxon>
        <taxon>Anthemidinae</taxon>
        <taxon>Tanacetum</taxon>
    </lineage>
</organism>
<dbReference type="EMBL" id="BKCJ010296871">
    <property type="protein sequence ID" value="GEZ58410.1"/>
    <property type="molecule type" value="Genomic_DNA"/>
</dbReference>
<proteinExistence type="predicted"/>
<evidence type="ECO:0000313" key="2">
    <source>
        <dbReference type="EMBL" id="GEZ58410.1"/>
    </source>
</evidence>
<dbReference type="PANTHER" id="PTHR46890">
    <property type="entry name" value="NON-LTR RETROLELEMENT REVERSE TRANSCRIPTASE-LIKE PROTEIN-RELATED"/>
    <property type="match status" value="1"/>
</dbReference>
<dbReference type="InterPro" id="IPR052343">
    <property type="entry name" value="Retrotransposon-Effector_Assoc"/>
</dbReference>
<name>A0A699IJ09_TANCI</name>
<dbReference type="PANTHER" id="PTHR46890:SF48">
    <property type="entry name" value="RNA-DIRECTED DNA POLYMERASE"/>
    <property type="match status" value="1"/>
</dbReference>
<gene>
    <name evidence="2" type="ORF">Tci_530383</name>
</gene>
<comment type="caution">
    <text evidence="2">The sequence shown here is derived from an EMBL/GenBank/DDBJ whole genome shotgun (WGS) entry which is preliminary data.</text>
</comment>
<dbReference type="AlphaFoldDB" id="A0A699IJ09"/>
<feature type="domain" description="Reverse transcriptase" evidence="1">
    <location>
        <begin position="260"/>
        <end position="505"/>
    </location>
</feature>
<dbReference type="PROSITE" id="PS50878">
    <property type="entry name" value="RT_POL"/>
    <property type="match status" value="1"/>
</dbReference>
<protein>
    <recommendedName>
        <fullName evidence="1">Reverse transcriptase domain-containing protein</fullName>
    </recommendedName>
</protein>
<accession>A0A699IJ09</accession>
<sequence length="523" mass="59609">VVGGKPWVLLGDFNVALNLEDNYSGSSFLNSAVEFKDCVAKIEPYRISDHSFSVLKIPDLPMNKPKSFKFFNFITHKSKFLDVVAAQWSEIVNGHYMYQVTTKMRALRKLLRKLVHDHGNLHERVNKLRHELDEVQKALDLCHSDQNLHDEEAIYIQAFNEANRIDVIVNVANVELSGFNVLDAFVKHYKLFLGANMMCDDLKCDGLFNKCVSEQSREHMILNVSDSKIKFAMFSIGDDRALGPDGYTELFSKRGGVPTPLRINDYHPISCCNVIYKCISKILTNRIIKGIKEVVSDNQSAFVPGRRISDNILITQELMHNYHRQMGPPRCAFKIDIQKAYDTVDWRFLGCVLKLFGFHPLMIIWITACVTSTSFSICVNGDVHVFFKGKCGLRQGDPLSPYLFTLVRVVLMLILQRRVRASHLFRYHKHCEDLDLINICFADDLFIFIWGDVESARVIMESLDEFKSVSGLVPSLSKSTSLFCNVKNHVKSVILNAMPFLGHSSSHLSWSAVDFIKTLKSRL</sequence>
<dbReference type="SUPFAM" id="SSF56672">
    <property type="entry name" value="DNA/RNA polymerases"/>
    <property type="match status" value="1"/>
</dbReference>
<reference evidence="2" key="1">
    <citation type="journal article" date="2019" name="Sci. Rep.">
        <title>Draft genome of Tanacetum cinerariifolium, the natural source of mosquito coil.</title>
        <authorList>
            <person name="Yamashiro T."/>
            <person name="Shiraishi A."/>
            <person name="Satake H."/>
            <person name="Nakayama K."/>
        </authorList>
    </citation>
    <scope>NUCLEOTIDE SEQUENCE</scope>
</reference>
<dbReference type="Pfam" id="PF00078">
    <property type="entry name" value="RVT_1"/>
    <property type="match status" value="1"/>
</dbReference>
<dbReference type="InterPro" id="IPR043502">
    <property type="entry name" value="DNA/RNA_pol_sf"/>
</dbReference>
<evidence type="ECO:0000259" key="1">
    <source>
        <dbReference type="PROSITE" id="PS50878"/>
    </source>
</evidence>
<dbReference type="CDD" id="cd01650">
    <property type="entry name" value="RT_nLTR_like"/>
    <property type="match status" value="1"/>
</dbReference>